<evidence type="ECO:0000259" key="3">
    <source>
        <dbReference type="PROSITE" id="PS50853"/>
    </source>
</evidence>
<dbReference type="Pfam" id="PF13550">
    <property type="entry name" value="Phage-tail_3"/>
    <property type="match status" value="1"/>
</dbReference>
<feature type="signal peptide" evidence="2">
    <location>
        <begin position="1"/>
        <end position="20"/>
    </location>
</feature>
<evidence type="ECO:0000256" key="2">
    <source>
        <dbReference type="SAM" id="SignalP"/>
    </source>
</evidence>
<dbReference type="PROSITE" id="PS50853">
    <property type="entry name" value="FN3"/>
    <property type="match status" value="1"/>
</dbReference>
<dbReference type="EMBL" id="WQLV01000008">
    <property type="protein sequence ID" value="MVO16860.1"/>
    <property type="molecule type" value="Genomic_DNA"/>
</dbReference>
<feature type="region of interest" description="Disordered" evidence="1">
    <location>
        <begin position="1115"/>
        <end position="1143"/>
    </location>
</feature>
<comment type="caution">
    <text evidence="4">The sequence shown here is derived from an EMBL/GenBank/DDBJ whole genome shotgun (WGS) entry which is preliminary data.</text>
</comment>
<name>A0A6L6WHD1_9RHOB</name>
<reference evidence="4 5" key="1">
    <citation type="submission" date="2019-12" db="EMBL/GenBank/DDBJ databases">
        <authorList>
            <person name="Zhang Y.-J."/>
        </authorList>
    </citation>
    <scope>NUCLEOTIDE SEQUENCE [LARGE SCALE GENOMIC DNA]</scope>
    <source>
        <strain evidence="4 5">CY05</strain>
    </source>
</reference>
<sequence>MNLLLTALVLLLICAEPAAADPISAILAAIGTAFKAGLTIKALAAAALRSLVKVGISLLVNKLSQRKQRQPGLQTTHTTTGGVDPQGSVIGLYATAGHLVYKNSHGSNGRYLTHIVEVGDLPGATLNRLIIDGDYSDLGAVEHPNFGLPILSKKDGATERGWVRFYDGSQTTADPYLVQAYGADALRPWTNDHILTGLPYAILTFDRMDRVYPHGEPDYRFELNGPRFYDLRLDSSAGGSGAHRWDDPATWAPSTNAMVIAYQVMRGITLPCGSVWGGGYPAEDLPAAHWMLAMDACDLGVGTPPRPQFQIGFEIRFEEEPADFLEEVFSSANAEIFELGGYWYPQVGAGSGPVVQITDDDLLVSEAWHKNPFPTIKQTFNAVTISHPSPNALWNPATLETITNPQWEADDGGERLFELKLPMVASPEQARQVGQALLNENRQFVSHKVPLAISFFGLQPLQSLEWTSEWNDYDAKLFRIAEVAYDLRTLNITASVRESDPSDFDPDPSLELPDVPRVTAPGVVIDAGVPGFAVAGVSQQDSSGTDLGPAIGVTWSTSIEGVADGVSFEARLTDTTENYLSASTTDLARGQLLLEPVQPGHNYQVRAKALSTTRETSWSAWLPVTTPDIRLGPQGLSDEVRADLALATAVRDAHNALIAGFTGDNLGELEIEYQQTQTAADNAAEDALSASTSKTGAVLARGGAEDAMAGALLARDVSARLLGGGGNPNPIFVEPESNPTAAPASYVWLSGYGSSIYRYATGGKYGACIEYGTGSELSQSRPYIYQKSSDSAVNGLIGSDVEAVEIDIEVELISGSWGSARILATWQGGTGGVNKSHSFYLKDLISDELGVVQRVQGLATRPVDYVPGGLDELRIYIQGNVNGSSKGEVDHSARIHRFDYHVVSRSASSYVAQTALVDLQGNASAGYLIRAQAGGSVSLLDLTAADGSSGAVSVARMAAEHILLDGSVRVPQMTIEDYLVISASDAGFQMGKTSTADPADGMFMGRTDEGGGNTGFGLYAGRTTAGEESALRITPTGVEIINADFKIGAATQNTTSITTGQTVTLPTGTETLSLTLQGGGSGGQGGGLPGVGYPGGIGGNTVVILKDGSTTVETYTANGGGGSSRISPNSPKGDGGAGGSRGADYDDGWDYGLPGSHGNAGQSLNVLDIDVSGLSAPKLVITIGLGGAGGAGAGGGDGTPGIAGVVTYTHSGDRLIAARPLATEPSAIGSFTVTAGVAGSFPDLLPRTGLWLLDVVPPFFKVTPAPGASTPGVRNVHHAMTVISNQRPTYDASHTATYTINYMFYPM</sequence>
<keyword evidence="5" id="KW-1185">Reference proteome</keyword>
<dbReference type="RefSeq" id="WP_157023085.1">
    <property type="nucleotide sequence ID" value="NZ_WQLV01000008.1"/>
</dbReference>
<feature type="domain" description="Fibronectin type-III" evidence="3">
    <location>
        <begin position="533"/>
        <end position="629"/>
    </location>
</feature>
<protein>
    <recommendedName>
        <fullName evidence="3">Fibronectin type-III domain-containing protein</fullName>
    </recommendedName>
</protein>
<dbReference type="InterPro" id="IPR032876">
    <property type="entry name" value="J_dom"/>
</dbReference>
<gene>
    <name evidence="4" type="ORF">GO984_13660</name>
</gene>
<evidence type="ECO:0000256" key="1">
    <source>
        <dbReference type="SAM" id="MobiDB-lite"/>
    </source>
</evidence>
<evidence type="ECO:0000313" key="5">
    <source>
        <dbReference type="Proteomes" id="UP000478892"/>
    </source>
</evidence>
<dbReference type="InterPro" id="IPR003961">
    <property type="entry name" value="FN3_dom"/>
</dbReference>
<accession>A0A6L6WHD1</accession>
<proteinExistence type="predicted"/>
<keyword evidence="2" id="KW-0732">Signal</keyword>
<feature type="chain" id="PRO_5027070338" description="Fibronectin type-III domain-containing protein" evidence="2">
    <location>
        <begin position="21"/>
        <end position="1307"/>
    </location>
</feature>
<organism evidence="4 5">
    <name type="scientific">Parasedimentitalea huanghaiensis</name>
    <dbReference type="NCBI Taxonomy" id="2682100"/>
    <lineage>
        <taxon>Bacteria</taxon>
        <taxon>Pseudomonadati</taxon>
        <taxon>Pseudomonadota</taxon>
        <taxon>Alphaproteobacteria</taxon>
        <taxon>Rhodobacterales</taxon>
        <taxon>Paracoccaceae</taxon>
        <taxon>Parasedimentitalea</taxon>
    </lineage>
</organism>
<evidence type="ECO:0000313" key="4">
    <source>
        <dbReference type="EMBL" id="MVO16860.1"/>
    </source>
</evidence>
<dbReference type="Proteomes" id="UP000478892">
    <property type="component" value="Unassembled WGS sequence"/>
</dbReference>